<sequence length="410" mass="45666">MELYSFFNLNGSYLGLIAQELQQSPRPAYKHTISGIKKNQNFAIANRQTQYSTLKQMPHNKPDINALLKAFDEAVDFWLLSLGRNDENSSTSAAKVANPLEELSKLVKLIKAHTTKVGIIFKPSTLVKETSTAYNTFQKLSESITLMVSVLHQLEPKVISDIFYDELIDVARLLLGSAKTLVHELSQFTEEIGAEENEGDEGDDNEVNSRLVSIGQIWSHCDSIGKIISLGSLGVLGQKLKRSIGFIDDGLEDFEEWAKDPQDLGDDPFGFGDDEEEEEDENEEDDGAPSGLSASELDILSEYSTAWVQKFKLIKLLLTSITRSLPELTSGETVDKIYSTQRKVVANVDKLIAEVTFTMEIGDSCKECANSIEKGCTVLVKEVRQVNKKSESKVKWCDAWEAKFFQKSTA</sequence>
<feature type="domain" description="Cyclin-D1-binding protein 1-like N-terminal" evidence="2">
    <location>
        <begin position="102"/>
        <end position="259"/>
    </location>
</feature>
<dbReference type="PANTHER" id="PTHR15492">
    <property type="entry name" value="CYCLIN D1-BINDING PROTEIN 1"/>
    <property type="match status" value="1"/>
</dbReference>
<dbReference type="InterPro" id="IPR049317">
    <property type="entry name" value="GCIP-like_N"/>
</dbReference>
<name>A0A9P0VZ34_9ASCO</name>
<dbReference type="AlphaFoldDB" id="A0A9P0VZ34"/>
<dbReference type="OrthoDB" id="4088536at2759"/>
<comment type="caution">
    <text evidence="3">The sequence shown here is derived from an EMBL/GenBank/DDBJ whole genome shotgun (WGS) entry which is preliminary data.</text>
</comment>
<keyword evidence="4" id="KW-1185">Reference proteome</keyword>
<reference evidence="3" key="1">
    <citation type="submission" date="2022-03" db="EMBL/GenBank/DDBJ databases">
        <authorList>
            <person name="Legras J.-L."/>
            <person name="Devillers H."/>
            <person name="Grondin C."/>
        </authorList>
    </citation>
    <scope>NUCLEOTIDE SEQUENCE</scope>
    <source>
        <strain evidence="3">CLIB 1423</strain>
    </source>
</reference>
<dbReference type="GO" id="GO:0005634">
    <property type="term" value="C:nucleus"/>
    <property type="evidence" value="ECO:0007669"/>
    <property type="project" value="TreeGrafter"/>
</dbReference>
<gene>
    <name evidence="3" type="ORF">CLIB1423_11S03950</name>
</gene>
<feature type="compositionally biased region" description="Acidic residues" evidence="1">
    <location>
        <begin position="272"/>
        <end position="287"/>
    </location>
</feature>
<dbReference type="PANTHER" id="PTHR15492:SF1">
    <property type="entry name" value="CYCLIN-D1-BINDING PROTEIN 1"/>
    <property type="match status" value="1"/>
</dbReference>
<evidence type="ECO:0000313" key="3">
    <source>
        <dbReference type="EMBL" id="CAH2353623.1"/>
    </source>
</evidence>
<evidence type="ECO:0000259" key="2">
    <source>
        <dbReference type="Pfam" id="PF13324"/>
    </source>
</evidence>
<evidence type="ECO:0000256" key="1">
    <source>
        <dbReference type="SAM" id="MobiDB-lite"/>
    </source>
</evidence>
<dbReference type="Proteomes" id="UP000837801">
    <property type="component" value="Unassembled WGS sequence"/>
</dbReference>
<proteinExistence type="predicted"/>
<dbReference type="InterPro" id="IPR026907">
    <property type="entry name" value="GCIP-like"/>
</dbReference>
<organism evidence="3 4">
    <name type="scientific">[Candida] railenensis</name>
    <dbReference type="NCBI Taxonomy" id="45579"/>
    <lineage>
        <taxon>Eukaryota</taxon>
        <taxon>Fungi</taxon>
        <taxon>Dikarya</taxon>
        <taxon>Ascomycota</taxon>
        <taxon>Saccharomycotina</taxon>
        <taxon>Pichiomycetes</taxon>
        <taxon>Debaryomycetaceae</taxon>
        <taxon>Kurtzmaniella</taxon>
    </lineage>
</organism>
<feature type="region of interest" description="Disordered" evidence="1">
    <location>
        <begin position="258"/>
        <end position="293"/>
    </location>
</feature>
<dbReference type="Gene3D" id="1.20.1420.10">
    <property type="entry name" value="Talin, central domain"/>
    <property type="match status" value="1"/>
</dbReference>
<dbReference type="EMBL" id="CAKXYY010000011">
    <property type="protein sequence ID" value="CAH2353623.1"/>
    <property type="molecule type" value="Genomic_DNA"/>
</dbReference>
<dbReference type="Gene3D" id="1.20.1410.10">
    <property type="entry name" value="I/LWEQ domain"/>
    <property type="match status" value="1"/>
</dbReference>
<evidence type="ECO:0000313" key="4">
    <source>
        <dbReference type="Proteomes" id="UP000837801"/>
    </source>
</evidence>
<protein>
    <recommendedName>
        <fullName evidence="2">Cyclin-D1-binding protein 1-like N-terminal domain-containing protein</fullName>
    </recommendedName>
</protein>
<accession>A0A9P0VZ34</accession>
<dbReference type="Pfam" id="PF13324">
    <property type="entry name" value="GCIP_N"/>
    <property type="match status" value="1"/>
</dbReference>